<dbReference type="Proteomes" id="UP001141434">
    <property type="component" value="Unassembled WGS sequence"/>
</dbReference>
<gene>
    <name evidence="3" type="ORF">NUU61_002942</name>
</gene>
<reference evidence="3" key="2">
    <citation type="journal article" date="2023" name="IMA Fungus">
        <title>Comparative genomic study of the Penicillium genus elucidates a diverse pangenome and 15 lateral gene transfer events.</title>
        <authorList>
            <person name="Petersen C."/>
            <person name="Sorensen T."/>
            <person name="Nielsen M.R."/>
            <person name="Sondergaard T.E."/>
            <person name="Sorensen J.L."/>
            <person name="Fitzpatrick D.A."/>
            <person name="Frisvad J.C."/>
            <person name="Nielsen K.L."/>
        </authorList>
    </citation>
    <scope>NUCLEOTIDE SEQUENCE</scope>
    <source>
        <strain evidence="3">IBT 34128</strain>
    </source>
</reference>
<dbReference type="GeneID" id="81392692"/>
<reference evidence="3" key="1">
    <citation type="submission" date="2022-11" db="EMBL/GenBank/DDBJ databases">
        <authorList>
            <person name="Petersen C."/>
        </authorList>
    </citation>
    <scope>NUCLEOTIDE SEQUENCE</scope>
    <source>
        <strain evidence="3">IBT 34128</strain>
    </source>
</reference>
<feature type="compositionally biased region" description="Polar residues" evidence="1">
    <location>
        <begin position="78"/>
        <end position="88"/>
    </location>
</feature>
<feature type="signal peptide" evidence="2">
    <location>
        <begin position="1"/>
        <end position="16"/>
    </location>
</feature>
<sequence>MKYIGLAMGLLSSALALPHSAPPLPLETSSDLPSSLLSGWPTPTGPLPSDPLPTSNGVEKRRLDSTTSDTDTSDNPDESNASIATTVTVGPPDAVKKRQFSSTLPTDLPLSLPFEIIPPISSGIARPSSTFQKRQLDESSITVGLGIIQTDAPEKRQVLDLSDLPVSTPLV</sequence>
<organism evidence="3 4">
    <name type="scientific">Penicillium alfredii</name>
    <dbReference type="NCBI Taxonomy" id="1506179"/>
    <lineage>
        <taxon>Eukaryota</taxon>
        <taxon>Fungi</taxon>
        <taxon>Dikarya</taxon>
        <taxon>Ascomycota</taxon>
        <taxon>Pezizomycotina</taxon>
        <taxon>Eurotiomycetes</taxon>
        <taxon>Eurotiomycetidae</taxon>
        <taxon>Eurotiales</taxon>
        <taxon>Aspergillaceae</taxon>
        <taxon>Penicillium</taxon>
    </lineage>
</organism>
<name>A0A9W9FSI0_9EURO</name>
<keyword evidence="2" id="KW-0732">Signal</keyword>
<accession>A0A9W9FSI0</accession>
<dbReference type="EMBL" id="JAPMSZ010000004">
    <property type="protein sequence ID" value="KAJ5105595.1"/>
    <property type="molecule type" value="Genomic_DNA"/>
</dbReference>
<keyword evidence="4" id="KW-1185">Reference proteome</keyword>
<feature type="region of interest" description="Disordered" evidence="1">
    <location>
        <begin position="21"/>
        <end position="100"/>
    </location>
</feature>
<protein>
    <submittedName>
        <fullName evidence="3">Uncharacterized protein</fullName>
    </submittedName>
</protein>
<feature type="chain" id="PRO_5040899477" evidence="2">
    <location>
        <begin position="17"/>
        <end position="171"/>
    </location>
</feature>
<feature type="compositionally biased region" description="Polar residues" evidence="1">
    <location>
        <begin position="27"/>
        <end position="37"/>
    </location>
</feature>
<dbReference type="AlphaFoldDB" id="A0A9W9FSI0"/>
<evidence type="ECO:0000256" key="1">
    <source>
        <dbReference type="SAM" id="MobiDB-lite"/>
    </source>
</evidence>
<comment type="caution">
    <text evidence="3">The sequence shown here is derived from an EMBL/GenBank/DDBJ whole genome shotgun (WGS) entry which is preliminary data.</text>
</comment>
<evidence type="ECO:0000313" key="3">
    <source>
        <dbReference type="EMBL" id="KAJ5105595.1"/>
    </source>
</evidence>
<evidence type="ECO:0000256" key="2">
    <source>
        <dbReference type="SAM" id="SignalP"/>
    </source>
</evidence>
<dbReference type="RefSeq" id="XP_056514591.1">
    <property type="nucleotide sequence ID" value="XM_056653524.1"/>
</dbReference>
<evidence type="ECO:0000313" key="4">
    <source>
        <dbReference type="Proteomes" id="UP001141434"/>
    </source>
</evidence>
<proteinExistence type="predicted"/>